<proteinExistence type="predicted"/>
<dbReference type="RefSeq" id="XP_067181622.1">
    <property type="nucleotide sequence ID" value="XM_067325595.1"/>
</dbReference>
<reference evidence="3" key="2">
    <citation type="journal article" date="2021" name="Sci. Data">
        <title>Chromosome-scale genome sequencing, assembly and annotation of six genomes from subfamily Leishmaniinae.</title>
        <authorList>
            <person name="Almutairi H."/>
            <person name="Urbaniak M.D."/>
            <person name="Bates M.D."/>
            <person name="Jariyapan N."/>
            <person name="Kwakye-Nuako G."/>
            <person name="Thomaz Soccol V."/>
            <person name="Al-Salem W.S."/>
            <person name="Dillon R.J."/>
            <person name="Bates P.A."/>
            <person name="Gatherer D."/>
        </authorList>
    </citation>
    <scope>NUCLEOTIDE SEQUENCE [LARGE SCALE GENOMIC DNA]</scope>
</reference>
<name>A0A836I3Y9_9TRYP</name>
<dbReference type="OrthoDB" id="266754at2759"/>
<reference evidence="3" key="1">
    <citation type="journal article" date="2021" name="Microbiol. Resour. Announc.">
        <title>LGAAP: Leishmaniinae Genome Assembly and Annotation Pipeline.</title>
        <authorList>
            <person name="Almutairi H."/>
            <person name="Urbaniak M.D."/>
            <person name="Bates M.D."/>
            <person name="Jariyapan N."/>
            <person name="Kwakye-Nuako G."/>
            <person name="Thomaz-Soccol V."/>
            <person name="Al-Salem W.S."/>
            <person name="Dillon R.J."/>
            <person name="Bates P.A."/>
            <person name="Gatherer D."/>
        </authorList>
    </citation>
    <scope>NUCLEOTIDE SEQUENCE [LARGE SCALE GENOMIC DNA]</scope>
</reference>
<keyword evidence="1" id="KW-0812">Transmembrane</keyword>
<dbReference type="EMBL" id="JAFEUZ010000002">
    <property type="protein sequence ID" value="KAG5487945.1"/>
    <property type="molecule type" value="Genomic_DNA"/>
</dbReference>
<protein>
    <submittedName>
        <fullName evidence="2">Uncharacterized protein</fullName>
    </submittedName>
</protein>
<evidence type="ECO:0000313" key="3">
    <source>
        <dbReference type="Proteomes" id="UP000673552"/>
    </source>
</evidence>
<feature type="transmembrane region" description="Helical" evidence="1">
    <location>
        <begin position="411"/>
        <end position="432"/>
    </location>
</feature>
<accession>A0A836I3Y9</accession>
<keyword evidence="1" id="KW-1133">Transmembrane helix</keyword>
<comment type="caution">
    <text evidence="2">The sequence shown here is derived from an EMBL/GenBank/DDBJ whole genome shotgun (WGS) entry which is preliminary data.</text>
</comment>
<organism evidence="2 3">
    <name type="scientific">Leishmania martiniquensis</name>
    <dbReference type="NCBI Taxonomy" id="1580590"/>
    <lineage>
        <taxon>Eukaryota</taxon>
        <taxon>Discoba</taxon>
        <taxon>Euglenozoa</taxon>
        <taxon>Kinetoplastea</taxon>
        <taxon>Metakinetoplastina</taxon>
        <taxon>Trypanosomatida</taxon>
        <taxon>Trypanosomatidae</taxon>
        <taxon>Leishmaniinae</taxon>
        <taxon>Leishmania</taxon>
    </lineage>
</organism>
<keyword evidence="1" id="KW-0472">Membrane</keyword>
<sequence length="455" mass="48016">MSLSFTSGDLASELVRVSCMYTTVFDSKASHYYAVAPKKPYEKLLSTALSADVAAMAAENGGGGACCEAGTPSYSILSGPRSSRTDAAPPPLTRSGAATVDLSVPSPCVCVEHVALTEVRKHYLGVPELLGLTLQVTISSGAARTDARTAPAGIITQGSESARVAVAAAANVPLSGSDPLTRETGDSAAPLRAAMRRARHEMSASAVGGHWAHGLAAVPAALGTNRSSVVVPVSHAPPAQPFVWTLPKGGAFPSVRQNLLRMLTRKGYLSAYRNDVHMFAHVTLSDLSAMLSVRVPSSSSETFTAQNRAASLAMGRANVTVDVSDTPVVENRQRRARRTAGELAGSERGDTDYCRILAVPRSSTAPPPGSTSTPMVMTADGKASYPIELVQVAQDAYAFRATSKCTDTTCITGAVCSLVMMVLIACATLAYVHRLWRRRKEERADELRLLQRDLR</sequence>
<evidence type="ECO:0000256" key="1">
    <source>
        <dbReference type="SAM" id="Phobius"/>
    </source>
</evidence>
<gene>
    <name evidence="2" type="ORF">LSCM1_08260</name>
</gene>
<dbReference type="KEGG" id="lmat:92518107"/>
<keyword evidence="3" id="KW-1185">Reference proteome</keyword>
<dbReference type="GeneID" id="92518107"/>
<evidence type="ECO:0000313" key="2">
    <source>
        <dbReference type="EMBL" id="KAG5487945.1"/>
    </source>
</evidence>
<dbReference type="Proteomes" id="UP000673552">
    <property type="component" value="Unassembled WGS sequence"/>
</dbReference>
<dbReference type="AlphaFoldDB" id="A0A836I3Y9"/>